<dbReference type="EMBL" id="CAJFCV020000001">
    <property type="protein sequence ID" value="CAG9086647.1"/>
    <property type="molecule type" value="Genomic_DNA"/>
</dbReference>
<proteinExistence type="predicted"/>
<gene>
    <name evidence="1" type="ORF">BXYJ_LOCUS1998</name>
</gene>
<dbReference type="EMBL" id="CAJFDI010000001">
    <property type="protein sequence ID" value="CAD5210577.1"/>
    <property type="molecule type" value="Genomic_DNA"/>
</dbReference>
<dbReference type="AlphaFoldDB" id="A0A7I8XLH8"/>
<reference evidence="1" key="1">
    <citation type="submission" date="2020-09" db="EMBL/GenBank/DDBJ databases">
        <authorList>
            <person name="Kikuchi T."/>
        </authorList>
    </citation>
    <scope>NUCLEOTIDE SEQUENCE</scope>
    <source>
        <strain evidence="1">Ka4C1</strain>
    </source>
</reference>
<dbReference type="Proteomes" id="UP000582659">
    <property type="component" value="Unassembled WGS sequence"/>
</dbReference>
<organism evidence="1 2">
    <name type="scientific">Bursaphelenchus xylophilus</name>
    <name type="common">Pinewood nematode worm</name>
    <name type="synonym">Aphelenchoides xylophilus</name>
    <dbReference type="NCBI Taxonomy" id="6326"/>
    <lineage>
        <taxon>Eukaryota</taxon>
        <taxon>Metazoa</taxon>
        <taxon>Ecdysozoa</taxon>
        <taxon>Nematoda</taxon>
        <taxon>Chromadorea</taxon>
        <taxon>Rhabditida</taxon>
        <taxon>Tylenchina</taxon>
        <taxon>Tylenchomorpha</taxon>
        <taxon>Aphelenchoidea</taxon>
        <taxon>Aphelenchoididae</taxon>
        <taxon>Bursaphelenchus</taxon>
    </lineage>
</organism>
<comment type="caution">
    <text evidence="1">The sequence shown here is derived from an EMBL/GenBank/DDBJ whole genome shotgun (WGS) entry which is preliminary data.</text>
</comment>
<sequence length="113" mass="12312">MKSVESLTFGALAKMEKSMLSGRTSSNGRIRSVGRNKVENGVVEGILGAVQSRKSLVLKTFILHVCLVVNTEAGVIGNEEQVTLPKPAFRGTVGLFEYVQFNLFGGFPKFVYE</sequence>
<protein>
    <submittedName>
        <fullName evidence="1">(pine wood nematode) hypothetical protein</fullName>
    </submittedName>
</protein>
<accession>A0A7I8XLH8</accession>
<name>A0A7I8XLH8_BURXY</name>
<dbReference type="Proteomes" id="UP000659654">
    <property type="component" value="Unassembled WGS sequence"/>
</dbReference>
<evidence type="ECO:0000313" key="1">
    <source>
        <dbReference type="EMBL" id="CAD5210577.1"/>
    </source>
</evidence>
<keyword evidence="2" id="KW-1185">Reference proteome</keyword>
<evidence type="ECO:0000313" key="2">
    <source>
        <dbReference type="Proteomes" id="UP000659654"/>
    </source>
</evidence>